<evidence type="ECO:0000256" key="3">
    <source>
        <dbReference type="ARBA" id="ARBA00023027"/>
    </source>
</evidence>
<dbReference type="InterPro" id="IPR036291">
    <property type="entry name" value="NAD(P)-bd_dom_sf"/>
</dbReference>
<dbReference type="Gene3D" id="3.40.50.720">
    <property type="entry name" value="NAD(P)-binding Rossmann-like Domain"/>
    <property type="match status" value="2"/>
</dbReference>
<dbReference type="PROSITE" id="PS00671">
    <property type="entry name" value="D_2_HYDROXYACID_DH_3"/>
    <property type="match status" value="1"/>
</dbReference>
<dbReference type="AlphaFoldDB" id="A0A7C4HAJ1"/>
<evidence type="ECO:0000313" key="7">
    <source>
        <dbReference type="EMBL" id="HGM46908.1"/>
    </source>
</evidence>
<keyword evidence="2 4" id="KW-0560">Oxidoreductase</keyword>
<name>A0A7C4HAJ1_THEPE</name>
<accession>A0A7C4HAJ1</accession>
<comment type="caution">
    <text evidence="7">The sequence shown here is derived from an EMBL/GenBank/DDBJ whole genome shotgun (WGS) entry which is preliminary data.</text>
</comment>
<dbReference type="PANTHER" id="PTHR42789:SF1">
    <property type="entry name" value="D-ISOMER SPECIFIC 2-HYDROXYACID DEHYDROGENASE FAMILY PROTEIN (AFU_ORTHOLOGUE AFUA_6G10090)"/>
    <property type="match status" value="1"/>
</dbReference>
<organism evidence="7">
    <name type="scientific">Thermofilum pendens</name>
    <dbReference type="NCBI Taxonomy" id="2269"/>
    <lineage>
        <taxon>Archaea</taxon>
        <taxon>Thermoproteota</taxon>
        <taxon>Thermoprotei</taxon>
        <taxon>Thermofilales</taxon>
        <taxon>Thermofilaceae</taxon>
        <taxon>Thermofilum</taxon>
    </lineage>
</organism>
<reference evidence="7" key="1">
    <citation type="journal article" date="2020" name="mSystems">
        <title>Genome- and Community-Level Interaction Insights into Carbon Utilization and Element Cycling Functions of Hydrothermarchaeota in Hydrothermal Sediment.</title>
        <authorList>
            <person name="Zhou Z."/>
            <person name="Liu Y."/>
            <person name="Xu W."/>
            <person name="Pan J."/>
            <person name="Luo Z.H."/>
            <person name="Li M."/>
        </authorList>
    </citation>
    <scope>NUCLEOTIDE SEQUENCE</scope>
    <source>
        <strain evidence="7">SpSt-649</strain>
    </source>
</reference>
<evidence type="ECO:0000256" key="4">
    <source>
        <dbReference type="RuleBase" id="RU003719"/>
    </source>
</evidence>
<dbReference type="InterPro" id="IPR050857">
    <property type="entry name" value="D-2-hydroxyacid_DH"/>
</dbReference>
<evidence type="ECO:0000259" key="5">
    <source>
        <dbReference type="Pfam" id="PF00389"/>
    </source>
</evidence>
<dbReference type="GO" id="GO:0016616">
    <property type="term" value="F:oxidoreductase activity, acting on the CH-OH group of donors, NAD or NADP as acceptor"/>
    <property type="evidence" value="ECO:0007669"/>
    <property type="project" value="InterPro"/>
</dbReference>
<dbReference type="Pfam" id="PF02826">
    <property type="entry name" value="2-Hacid_dh_C"/>
    <property type="match status" value="1"/>
</dbReference>
<evidence type="ECO:0000259" key="6">
    <source>
        <dbReference type="Pfam" id="PF02826"/>
    </source>
</evidence>
<dbReference type="SUPFAM" id="SSF52283">
    <property type="entry name" value="Formate/glycerate dehydrogenase catalytic domain-like"/>
    <property type="match status" value="1"/>
</dbReference>
<comment type="similarity">
    <text evidence="1 4">Belongs to the D-isomer specific 2-hydroxyacid dehydrogenase family.</text>
</comment>
<dbReference type="EMBL" id="DTBQ01000111">
    <property type="protein sequence ID" value="HGM46908.1"/>
    <property type="molecule type" value="Genomic_DNA"/>
</dbReference>
<keyword evidence="3" id="KW-0520">NAD</keyword>
<dbReference type="InterPro" id="IPR006140">
    <property type="entry name" value="D-isomer_DH_NAD-bd"/>
</dbReference>
<dbReference type="CDD" id="cd12177">
    <property type="entry name" value="2-Hacid_dh_12"/>
    <property type="match status" value="1"/>
</dbReference>
<evidence type="ECO:0000256" key="1">
    <source>
        <dbReference type="ARBA" id="ARBA00005854"/>
    </source>
</evidence>
<dbReference type="PROSITE" id="PS00670">
    <property type="entry name" value="D_2_HYDROXYACID_DH_2"/>
    <property type="match status" value="1"/>
</dbReference>
<feature type="domain" description="D-isomer specific 2-hydroxyacid dehydrogenase NAD-binding" evidence="6">
    <location>
        <begin position="114"/>
        <end position="291"/>
    </location>
</feature>
<sequence>MYKVAVVNSRSFGVSAPDLLEKLRQHAQVDFIDVDKKARGKDLAEKLSGYHFIVASVTPLYDADFMRLQKDLLLIARHGIGVDNVDVKAATEEGVLVTRVPGFKERDAVAELAVALALDAVRRVTYSSQLVRAGRWSERGRIVGFNIAGKTVGLVGLGNIGSRVAEIFSKGFGARVLAYDPYVKPEDAAKFGARLTDLDTLLRESDIISLHAPLTPETYHMIDERAFEKMKEGVIIVNTARGELIDTAALVRALESGKVAGAGLDVVEGEPIGADHPLLRFNNVVITPHIGANTREGLRGMDESNVDAILKVIRGEPPTEYLVNPEVLKRGTRAKLRAPGTEASLR</sequence>
<dbReference type="FunFam" id="3.40.50.720:FF:000203">
    <property type="entry name" value="D-3-phosphoglycerate dehydrogenase (SerA)"/>
    <property type="match status" value="1"/>
</dbReference>
<dbReference type="InterPro" id="IPR006139">
    <property type="entry name" value="D-isomer_2_OHA_DH_cat_dom"/>
</dbReference>
<dbReference type="SUPFAM" id="SSF51735">
    <property type="entry name" value="NAD(P)-binding Rossmann-fold domains"/>
    <property type="match status" value="1"/>
</dbReference>
<gene>
    <name evidence="7" type="ORF">ENU21_04045</name>
</gene>
<dbReference type="InterPro" id="IPR029753">
    <property type="entry name" value="D-isomer_DH_CS"/>
</dbReference>
<feature type="domain" description="D-isomer specific 2-hydroxyacid dehydrogenase catalytic" evidence="5">
    <location>
        <begin position="17"/>
        <end position="320"/>
    </location>
</feature>
<proteinExistence type="inferred from homology"/>
<dbReference type="PANTHER" id="PTHR42789">
    <property type="entry name" value="D-ISOMER SPECIFIC 2-HYDROXYACID DEHYDROGENASE FAMILY PROTEIN (AFU_ORTHOLOGUE AFUA_6G10090)"/>
    <property type="match status" value="1"/>
</dbReference>
<evidence type="ECO:0000256" key="2">
    <source>
        <dbReference type="ARBA" id="ARBA00023002"/>
    </source>
</evidence>
<dbReference type="GO" id="GO:0051287">
    <property type="term" value="F:NAD binding"/>
    <property type="evidence" value="ECO:0007669"/>
    <property type="project" value="InterPro"/>
</dbReference>
<dbReference type="Pfam" id="PF00389">
    <property type="entry name" value="2-Hacid_dh"/>
    <property type="match status" value="1"/>
</dbReference>
<protein>
    <submittedName>
        <fullName evidence="7">Hydroxyacid dehydrogenase</fullName>
    </submittedName>
</protein>